<evidence type="ECO:0000313" key="16">
    <source>
        <dbReference type="EMBL" id="TDM15341.1"/>
    </source>
</evidence>
<dbReference type="PROSITE" id="PS00627">
    <property type="entry name" value="GHMP_KINASES_ATP"/>
    <property type="match status" value="1"/>
</dbReference>
<dbReference type="InterPro" id="IPR014721">
    <property type="entry name" value="Ribsml_uS5_D2-typ_fold_subgr"/>
</dbReference>
<dbReference type="InterPro" id="IPR020568">
    <property type="entry name" value="Ribosomal_Su5_D2-typ_SF"/>
</dbReference>
<dbReference type="GO" id="GO:0004413">
    <property type="term" value="F:homoserine kinase activity"/>
    <property type="evidence" value="ECO:0007669"/>
    <property type="project" value="UniProtKB-UniRule"/>
</dbReference>
<dbReference type="InterPro" id="IPR006203">
    <property type="entry name" value="GHMP_knse_ATP-bd_CS"/>
</dbReference>
<evidence type="ECO:0000256" key="13">
    <source>
        <dbReference type="HAMAP-Rule" id="MF_00384"/>
    </source>
</evidence>
<accession>A0A4R6C2G3</accession>
<dbReference type="PIRSF" id="PIRSF000676">
    <property type="entry name" value="Homoser_kin"/>
    <property type="match status" value="1"/>
</dbReference>
<feature type="domain" description="GHMP kinase N-terminal" evidence="14">
    <location>
        <begin position="62"/>
        <end position="138"/>
    </location>
</feature>
<protein>
    <recommendedName>
        <fullName evidence="4 13">Homoserine kinase</fullName>
        <shortName evidence="13">HK</shortName>
        <shortName evidence="13">HSK</shortName>
        <ecNumber evidence="3 13">2.7.1.39</ecNumber>
    </recommendedName>
</protein>
<dbReference type="SUPFAM" id="SSF54211">
    <property type="entry name" value="Ribosomal protein S5 domain 2-like"/>
    <property type="match status" value="1"/>
</dbReference>
<comment type="pathway">
    <text evidence="1 13">Amino-acid biosynthesis; L-threonine biosynthesis; L-threonine from L-aspartate: step 4/5.</text>
</comment>
<reference evidence="16 17" key="1">
    <citation type="submission" date="2019-01" db="EMBL/GenBank/DDBJ databases">
        <title>Draft genome sequences of the type strains of six Macrococcus species.</title>
        <authorList>
            <person name="Mazhar S."/>
            <person name="Altermann E."/>
            <person name="Hill C."/>
            <person name="Mcauliffe O."/>
        </authorList>
    </citation>
    <scope>NUCLEOTIDE SEQUENCE [LARGE SCALE GENOMIC DNA]</scope>
    <source>
        <strain evidence="16 17">ATCC 51825</strain>
    </source>
</reference>
<evidence type="ECO:0000256" key="8">
    <source>
        <dbReference type="ARBA" id="ARBA00022741"/>
    </source>
</evidence>
<proteinExistence type="inferred from homology"/>
<keyword evidence="8 13" id="KW-0547">Nucleotide-binding</keyword>
<evidence type="ECO:0000256" key="6">
    <source>
        <dbReference type="ARBA" id="ARBA00022679"/>
    </source>
</evidence>
<sequence>MIRIRVPASTANLGPGFDSLGMALNLYLDITAERAEHWHFEHHGEKLASLPIDETHFIARQVTQFCRTLNVEPFCLHVKMTSEIPLARGLGSSGTALIASLLLVNHYGRLNLSRQQLVDILTEEERHPDNVVPSLVGGVIAGCYDRETCRYMTLPAIEWPLYLVIPPYELKTDEARQVLPRTLPFAEAVEASAISNVLVAALARKDYQLAGQLMMQDRFHEPYRAALIQDYQAVKSVVQDKGSLFISGAGSTLFVMGRPDSPELEALLTAALPHCIVRAVSVDTTGAICAKIR</sequence>
<dbReference type="UniPathway" id="UPA00050">
    <property type="reaction ID" value="UER00064"/>
</dbReference>
<dbReference type="RefSeq" id="WP_133450550.1">
    <property type="nucleotide sequence ID" value="NZ_SCWF01000001.1"/>
</dbReference>
<evidence type="ECO:0000259" key="14">
    <source>
        <dbReference type="Pfam" id="PF00288"/>
    </source>
</evidence>
<dbReference type="NCBIfam" id="TIGR00191">
    <property type="entry name" value="thrB"/>
    <property type="match status" value="1"/>
</dbReference>
<dbReference type="PRINTS" id="PR00958">
    <property type="entry name" value="HOMSERKINASE"/>
</dbReference>
<evidence type="ECO:0000256" key="11">
    <source>
        <dbReference type="ARBA" id="ARBA00049375"/>
    </source>
</evidence>
<keyword evidence="9 13" id="KW-0418">Kinase</keyword>
<comment type="function">
    <text evidence="12 13">Catalyzes the ATP-dependent phosphorylation of L-homoserine to L-homoserine phosphate.</text>
</comment>
<feature type="binding site" evidence="13">
    <location>
        <begin position="85"/>
        <end position="95"/>
    </location>
    <ligand>
        <name>ATP</name>
        <dbReference type="ChEBI" id="CHEBI:30616"/>
    </ligand>
</feature>
<dbReference type="HAMAP" id="MF_00384">
    <property type="entry name" value="Homoser_kinase"/>
    <property type="match status" value="1"/>
</dbReference>
<dbReference type="Pfam" id="PF00288">
    <property type="entry name" value="GHMP_kinases_N"/>
    <property type="match status" value="1"/>
</dbReference>
<evidence type="ECO:0000256" key="5">
    <source>
        <dbReference type="ARBA" id="ARBA00022605"/>
    </source>
</evidence>
<dbReference type="OrthoDB" id="9769912at2"/>
<gene>
    <name evidence="13" type="primary">thrB</name>
    <name evidence="16" type="ORF">ERX55_00075</name>
</gene>
<evidence type="ECO:0000256" key="4">
    <source>
        <dbReference type="ARBA" id="ARBA00017858"/>
    </source>
</evidence>
<comment type="similarity">
    <text evidence="2 13">Belongs to the GHMP kinase family. Homoserine kinase subfamily.</text>
</comment>
<dbReference type="GO" id="GO:0005524">
    <property type="term" value="F:ATP binding"/>
    <property type="evidence" value="ECO:0007669"/>
    <property type="project" value="UniProtKB-UniRule"/>
</dbReference>
<keyword evidence="7 13" id="KW-0791">Threonine biosynthesis</keyword>
<dbReference type="EMBL" id="SCWF01000001">
    <property type="protein sequence ID" value="TDM15341.1"/>
    <property type="molecule type" value="Genomic_DNA"/>
</dbReference>
<evidence type="ECO:0000256" key="7">
    <source>
        <dbReference type="ARBA" id="ARBA00022697"/>
    </source>
</evidence>
<keyword evidence="10 13" id="KW-0067">ATP-binding</keyword>
<dbReference type="Pfam" id="PF08544">
    <property type="entry name" value="GHMP_kinases_C"/>
    <property type="match status" value="1"/>
</dbReference>
<name>A0A4R6C2G3_9STAP</name>
<evidence type="ECO:0000256" key="12">
    <source>
        <dbReference type="ARBA" id="ARBA00049954"/>
    </source>
</evidence>
<dbReference type="PANTHER" id="PTHR20861">
    <property type="entry name" value="HOMOSERINE/4-DIPHOSPHOCYTIDYL-2-C-METHYL-D-ERYTHRITOL KINASE"/>
    <property type="match status" value="1"/>
</dbReference>
<keyword evidence="17" id="KW-1185">Reference proteome</keyword>
<evidence type="ECO:0000256" key="3">
    <source>
        <dbReference type="ARBA" id="ARBA00012078"/>
    </source>
</evidence>
<dbReference type="Gene3D" id="3.30.230.10">
    <property type="match status" value="1"/>
</dbReference>
<keyword evidence="5 13" id="KW-0028">Amino-acid biosynthesis</keyword>
<evidence type="ECO:0000256" key="9">
    <source>
        <dbReference type="ARBA" id="ARBA00022777"/>
    </source>
</evidence>
<evidence type="ECO:0000313" key="17">
    <source>
        <dbReference type="Proteomes" id="UP000294843"/>
    </source>
</evidence>
<keyword evidence="6 13" id="KW-0808">Transferase</keyword>
<dbReference type="Gene3D" id="3.30.70.890">
    <property type="entry name" value="GHMP kinase, C-terminal domain"/>
    <property type="match status" value="1"/>
</dbReference>
<feature type="domain" description="GHMP kinase C-terminal" evidence="15">
    <location>
        <begin position="199"/>
        <end position="262"/>
    </location>
</feature>
<evidence type="ECO:0000259" key="15">
    <source>
        <dbReference type="Pfam" id="PF08544"/>
    </source>
</evidence>
<dbReference type="InterPro" id="IPR006204">
    <property type="entry name" value="GHMP_kinase_N_dom"/>
</dbReference>
<dbReference type="InterPro" id="IPR013750">
    <property type="entry name" value="GHMP_kinase_C_dom"/>
</dbReference>
<dbReference type="GO" id="GO:0009088">
    <property type="term" value="P:threonine biosynthetic process"/>
    <property type="evidence" value="ECO:0007669"/>
    <property type="project" value="UniProtKB-UniRule"/>
</dbReference>
<evidence type="ECO:0000256" key="10">
    <source>
        <dbReference type="ARBA" id="ARBA00022840"/>
    </source>
</evidence>
<comment type="subcellular location">
    <subcellularLocation>
        <location evidence="13">Cytoplasm</location>
    </subcellularLocation>
</comment>
<dbReference type="EC" id="2.7.1.39" evidence="3 13"/>
<evidence type="ECO:0000256" key="2">
    <source>
        <dbReference type="ARBA" id="ARBA00007370"/>
    </source>
</evidence>
<comment type="catalytic activity">
    <reaction evidence="11 13">
        <text>L-homoserine + ATP = O-phospho-L-homoserine + ADP + H(+)</text>
        <dbReference type="Rhea" id="RHEA:13985"/>
        <dbReference type="ChEBI" id="CHEBI:15378"/>
        <dbReference type="ChEBI" id="CHEBI:30616"/>
        <dbReference type="ChEBI" id="CHEBI:57476"/>
        <dbReference type="ChEBI" id="CHEBI:57590"/>
        <dbReference type="ChEBI" id="CHEBI:456216"/>
        <dbReference type="EC" id="2.7.1.39"/>
    </reaction>
</comment>
<dbReference type="GO" id="GO:0005737">
    <property type="term" value="C:cytoplasm"/>
    <property type="evidence" value="ECO:0007669"/>
    <property type="project" value="UniProtKB-SubCell"/>
</dbReference>
<comment type="caution">
    <text evidence="16">The sequence shown here is derived from an EMBL/GenBank/DDBJ whole genome shotgun (WGS) entry which is preliminary data.</text>
</comment>
<evidence type="ECO:0000256" key="1">
    <source>
        <dbReference type="ARBA" id="ARBA00005015"/>
    </source>
</evidence>
<dbReference type="PANTHER" id="PTHR20861:SF1">
    <property type="entry name" value="HOMOSERINE KINASE"/>
    <property type="match status" value="1"/>
</dbReference>
<dbReference type="SUPFAM" id="SSF55060">
    <property type="entry name" value="GHMP Kinase, C-terminal domain"/>
    <property type="match status" value="1"/>
</dbReference>
<keyword evidence="13" id="KW-0963">Cytoplasm</keyword>
<dbReference type="Proteomes" id="UP000294843">
    <property type="component" value="Unassembled WGS sequence"/>
</dbReference>
<dbReference type="AlphaFoldDB" id="A0A4R6C2G3"/>
<dbReference type="InterPro" id="IPR036554">
    <property type="entry name" value="GHMP_kinase_C_sf"/>
</dbReference>
<dbReference type="InterPro" id="IPR000870">
    <property type="entry name" value="Homoserine_kinase"/>
</dbReference>
<organism evidence="16 17">
    <name type="scientific">Macrococcus bovicus</name>
    <dbReference type="NCBI Taxonomy" id="69968"/>
    <lineage>
        <taxon>Bacteria</taxon>
        <taxon>Bacillati</taxon>
        <taxon>Bacillota</taxon>
        <taxon>Bacilli</taxon>
        <taxon>Bacillales</taxon>
        <taxon>Staphylococcaceae</taxon>
        <taxon>Macrococcus</taxon>
    </lineage>
</organism>